<dbReference type="EMBL" id="JACHBC010000012">
    <property type="protein sequence ID" value="MBB5563441.1"/>
    <property type="molecule type" value="Genomic_DNA"/>
</dbReference>
<sequence>MAATFVDGLAIPNALAFDHERRRLYFADTRAYTIWACDYDAEKGDVGDPRIFATTTAPARPDGSCIDAEGFVWNAEYAGSRLVRYDPEGGIDRTIDLPVSYPTCCCFGGENLDQLYVTSASEPLSPAERQAEPFAGRVLALDPGLRGRPEFLTAL</sequence>
<name>A0A7W8XIG6_9HYPH</name>
<comment type="cofactor">
    <cofactor evidence="3">
        <name>Zn(2+)</name>
        <dbReference type="ChEBI" id="CHEBI:29105"/>
    </cofactor>
    <text evidence="3">Binds 1 divalent metal cation per subunit.</text>
</comment>
<proteinExistence type="inferred from homology"/>
<comment type="similarity">
    <text evidence="1">Belongs to the SMP-30/CGR1 family.</text>
</comment>
<evidence type="ECO:0000259" key="4">
    <source>
        <dbReference type="Pfam" id="PF08450"/>
    </source>
</evidence>
<feature type="binding site" evidence="3">
    <location>
        <position position="62"/>
    </location>
    <ligand>
        <name>a divalent metal cation</name>
        <dbReference type="ChEBI" id="CHEBI:60240"/>
    </ligand>
</feature>
<dbReference type="InterPro" id="IPR005511">
    <property type="entry name" value="SMP-30"/>
</dbReference>
<dbReference type="PANTHER" id="PTHR10907">
    <property type="entry name" value="REGUCALCIN"/>
    <property type="match status" value="1"/>
</dbReference>
<evidence type="ECO:0000256" key="2">
    <source>
        <dbReference type="PIRSR" id="PIRSR605511-1"/>
    </source>
</evidence>
<protein>
    <submittedName>
        <fullName evidence="5">Sugar lactone lactonase YvrE</fullName>
    </submittedName>
</protein>
<feature type="binding site" evidence="3">
    <location>
        <position position="13"/>
    </location>
    <ligand>
        <name>a divalent metal cation</name>
        <dbReference type="ChEBI" id="CHEBI:60240"/>
    </ligand>
</feature>
<dbReference type="InterPro" id="IPR011042">
    <property type="entry name" value="6-blade_b-propeller_TolB-like"/>
</dbReference>
<keyword evidence="6" id="KW-1185">Reference proteome</keyword>
<dbReference type="AlphaFoldDB" id="A0A7W8XIG6"/>
<evidence type="ECO:0000313" key="6">
    <source>
        <dbReference type="Proteomes" id="UP000528824"/>
    </source>
</evidence>
<evidence type="ECO:0000313" key="5">
    <source>
        <dbReference type="EMBL" id="MBB5563441.1"/>
    </source>
</evidence>
<dbReference type="GO" id="GO:0005509">
    <property type="term" value="F:calcium ion binding"/>
    <property type="evidence" value="ECO:0007669"/>
    <property type="project" value="TreeGrafter"/>
</dbReference>
<reference evidence="5 6" key="1">
    <citation type="submission" date="2020-08" db="EMBL/GenBank/DDBJ databases">
        <title>Genomic Encyclopedia of Type Strains, Phase IV (KMG-V): Genome sequencing to study the core and pangenomes of soil and plant-associated prokaryotes.</title>
        <authorList>
            <person name="Whitman W."/>
        </authorList>
    </citation>
    <scope>NUCLEOTIDE SEQUENCE [LARGE SCALE GENOMIC DNA]</scope>
    <source>
        <strain evidence="5 6">SEMIA 4034</strain>
    </source>
</reference>
<dbReference type="GO" id="GO:0004341">
    <property type="term" value="F:gluconolactonase activity"/>
    <property type="evidence" value="ECO:0007669"/>
    <property type="project" value="TreeGrafter"/>
</dbReference>
<feature type="active site" description="Proton donor/acceptor" evidence="2">
    <location>
        <position position="62"/>
    </location>
</feature>
<organism evidence="5 6">
    <name type="scientific">Rhizobium lentis</name>
    <dbReference type="NCBI Taxonomy" id="1138194"/>
    <lineage>
        <taxon>Bacteria</taxon>
        <taxon>Pseudomonadati</taxon>
        <taxon>Pseudomonadota</taxon>
        <taxon>Alphaproteobacteria</taxon>
        <taxon>Hyphomicrobiales</taxon>
        <taxon>Rhizobiaceae</taxon>
        <taxon>Rhizobium/Agrobacterium group</taxon>
        <taxon>Rhizobium</taxon>
    </lineage>
</organism>
<evidence type="ECO:0000256" key="1">
    <source>
        <dbReference type="ARBA" id="ARBA00008853"/>
    </source>
</evidence>
<accession>A0A7W8XIG6</accession>
<dbReference type="GO" id="GO:0019853">
    <property type="term" value="P:L-ascorbic acid biosynthetic process"/>
    <property type="evidence" value="ECO:0007669"/>
    <property type="project" value="TreeGrafter"/>
</dbReference>
<dbReference type="SMART" id="SM00135">
    <property type="entry name" value="LY"/>
    <property type="match status" value="1"/>
</dbReference>
<dbReference type="PANTHER" id="PTHR10907:SF47">
    <property type="entry name" value="REGUCALCIN"/>
    <property type="match status" value="1"/>
</dbReference>
<dbReference type="Gene3D" id="2.120.10.30">
    <property type="entry name" value="TolB, C-terminal domain"/>
    <property type="match status" value="1"/>
</dbReference>
<dbReference type="Proteomes" id="UP000528824">
    <property type="component" value="Unassembled WGS sequence"/>
</dbReference>
<dbReference type="Pfam" id="PF08450">
    <property type="entry name" value="SGL"/>
    <property type="match status" value="1"/>
</dbReference>
<comment type="caution">
    <text evidence="5">The sequence shown here is derived from an EMBL/GenBank/DDBJ whole genome shotgun (WGS) entry which is preliminary data.</text>
</comment>
<dbReference type="SUPFAM" id="SSF63829">
    <property type="entry name" value="Calcium-dependent phosphotriesterase"/>
    <property type="match status" value="1"/>
</dbReference>
<dbReference type="InterPro" id="IPR000033">
    <property type="entry name" value="LDLR_classB_rpt"/>
</dbReference>
<keyword evidence="3" id="KW-0862">Zinc</keyword>
<dbReference type="InterPro" id="IPR013658">
    <property type="entry name" value="SGL"/>
</dbReference>
<evidence type="ECO:0000256" key="3">
    <source>
        <dbReference type="PIRSR" id="PIRSR605511-2"/>
    </source>
</evidence>
<feature type="domain" description="SMP-30/Gluconolactonase/LRE-like region" evidence="4">
    <location>
        <begin position="5"/>
        <end position="121"/>
    </location>
</feature>
<keyword evidence="3" id="KW-0479">Metal-binding</keyword>
<dbReference type="PRINTS" id="PR01790">
    <property type="entry name" value="SMP30FAMILY"/>
</dbReference>
<gene>
    <name evidence="5" type="ORF">GGI59_005133</name>
</gene>